<dbReference type="CDD" id="cd04332">
    <property type="entry name" value="YbaK_like"/>
    <property type="match status" value="1"/>
</dbReference>
<dbReference type="InterPro" id="IPR036397">
    <property type="entry name" value="RNaseH_sf"/>
</dbReference>
<dbReference type="InterPro" id="IPR002782">
    <property type="entry name" value="Mut7-C_RNAse_dom"/>
</dbReference>
<dbReference type="InterPro" id="IPR036754">
    <property type="entry name" value="YbaK/aa-tRNA-synt-asso_dom_sf"/>
</dbReference>
<feature type="compositionally biased region" description="Low complexity" evidence="1">
    <location>
        <begin position="194"/>
        <end position="208"/>
    </location>
</feature>
<evidence type="ECO:0000256" key="2">
    <source>
        <dbReference type="SAM" id="Phobius"/>
    </source>
</evidence>
<feature type="region of interest" description="Disordered" evidence="1">
    <location>
        <begin position="1503"/>
        <end position="1530"/>
    </location>
</feature>
<feature type="compositionally biased region" description="Acidic residues" evidence="1">
    <location>
        <begin position="523"/>
        <end position="533"/>
    </location>
</feature>
<evidence type="ECO:0008006" key="8">
    <source>
        <dbReference type="Google" id="ProtNLM"/>
    </source>
</evidence>
<dbReference type="Pfam" id="PF01612">
    <property type="entry name" value="DNA_pol_A_exo1"/>
    <property type="match status" value="1"/>
</dbReference>
<feature type="region of interest" description="Disordered" evidence="1">
    <location>
        <begin position="1001"/>
        <end position="1024"/>
    </location>
</feature>
<dbReference type="InterPro" id="IPR007214">
    <property type="entry name" value="YbaK/aa-tRNA-synth-assoc-dom"/>
</dbReference>
<keyword evidence="2" id="KW-0812">Transmembrane</keyword>
<feature type="region of interest" description="Disordered" evidence="1">
    <location>
        <begin position="194"/>
        <end position="213"/>
    </location>
</feature>
<comment type="caution">
    <text evidence="6">The sequence shown here is derived from an EMBL/GenBank/DDBJ whole genome shotgun (WGS) entry which is preliminary data.</text>
</comment>
<feature type="compositionally biased region" description="Low complexity" evidence="1">
    <location>
        <begin position="86"/>
        <end position="99"/>
    </location>
</feature>
<name>A0A8J4B7Q3_9CHLO</name>
<dbReference type="InterPro" id="IPR052408">
    <property type="entry name" value="Exonuclease_MUT-7-like"/>
</dbReference>
<dbReference type="PANTHER" id="PTHR47765">
    <property type="entry name" value="3'-5' EXONUCLEASE DOMAIN-CONTAINING PROTEIN"/>
    <property type="match status" value="1"/>
</dbReference>
<dbReference type="Pfam" id="PF01927">
    <property type="entry name" value="Mut7-C"/>
    <property type="match status" value="1"/>
</dbReference>
<dbReference type="SUPFAM" id="SSF53098">
    <property type="entry name" value="Ribonuclease H-like"/>
    <property type="match status" value="1"/>
</dbReference>
<dbReference type="Gene3D" id="3.30.420.10">
    <property type="entry name" value="Ribonuclease H-like superfamily/Ribonuclease H"/>
    <property type="match status" value="1"/>
</dbReference>
<feature type="compositionally biased region" description="Gly residues" evidence="1">
    <location>
        <begin position="802"/>
        <end position="811"/>
    </location>
</feature>
<evidence type="ECO:0000259" key="4">
    <source>
        <dbReference type="Pfam" id="PF01927"/>
    </source>
</evidence>
<reference evidence="6" key="1">
    <citation type="journal article" date="2021" name="Proc. Natl. Acad. Sci. U.S.A.">
        <title>Three genomes in the algal genus Volvox reveal the fate of a haploid sex-determining region after a transition to homothallism.</title>
        <authorList>
            <person name="Yamamoto K."/>
            <person name="Hamaji T."/>
            <person name="Kawai-Toyooka H."/>
            <person name="Matsuzaki R."/>
            <person name="Takahashi F."/>
            <person name="Nishimura Y."/>
            <person name="Kawachi M."/>
            <person name="Noguchi H."/>
            <person name="Minakuchi Y."/>
            <person name="Umen J.G."/>
            <person name="Toyoda A."/>
            <person name="Nozaki H."/>
        </authorList>
    </citation>
    <scope>NUCLEOTIDE SEQUENCE</scope>
    <source>
        <strain evidence="6">NIES-3780</strain>
    </source>
</reference>
<feature type="region of interest" description="Disordered" evidence="1">
    <location>
        <begin position="1583"/>
        <end position="1604"/>
    </location>
</feature>
<dbReference type="GO" id="GO:0003676">
    <property type="term" value="F:nucleic acid binding"/>
    <property type="evidence" value="ECO:0007669"/>
    <property type="project" value="InterPro"/>
</dbReference>
<dbReference type="InterPro" id="IPR012337">
    <property type="entry name" value="RNaseH-like_sf"/>
</dbReference>
<gene>
    <name evidence="6" type="ORF">Vafri_8955</name>
</gene>
<evidence type="ECO:0000256" key="1">
    <source>
        <dbReference type="SAM" id="MobiDB-lite"/>
    </source>
</evidence>
<keyword evidence="7" id="KW-1185">Reference proteome</keyword>
<dbReference type="GO" id="GO:0008408">
    <property type="term" value="F:3'-5' exonuclease activity"/>
    <property type="evidence" value="ECO:0007669"/>
    <property type="project" value="InterPro"/>
</dbReference>
<feature type="region of interest" description="Disordered" evidence="1">
    <location>
        <begin position="84"/>
        <end position="103"/>
    </location>
</feature>
<feature type="region of interest" description="Disordered" evidence="1">
    <location>
        <begin position="776"/>
        <end position="843"/>
    </location>
</feature>
<feature type="domain" description="3'-5' exonuclease" evidence="3">
    <location>
        <begin position="610"/>
        <end position="742"/>
    </location>
</feature>
<feature type="transmembrane region" description="Helical" evidence="2">
    <location>
        <begin position="1537"/>
        <end position="1557"/>
    </location>
</feature>
<feature type="domain" description="YbaK/aminoacyl-tRNA synthetase-associated" evidence="5">
    <location>
        <begin position="1040"/>
        <end position="1133"/>
    </location>
</feature>
<feature type="compositionally biased region" description="Gly residues" evidence="1">
    <location>
        <begin position="546"/>
        <end position="557"/>
    </location>
</feature>
<feature type="domain" description="Mut7-C RNAse" evidence="4">
    <location>
        <begin position="1284"/>
        <end position="1430"/>
    </location>
</feature>
<dbReference type="GO" id="GO:0002161">
    <property type="term" value="F:aminoacyl-tRNA deacylase activity"/>
    <property type="evidence" value="ECO:0007669"/>
    <property type="project" value="InterPro"/>
</dbReference>
<keyword evidence="2" id="KW-1133">Transmembrane helix</keyword>
<feature type="compositionally biased region" description="Gly residues" evidence="1">
    <location>
        <begin position="818"/>
        <end position="830"/>
    </location>
</feature>
<evidence type="ECO:0000313" key="6">
    <source>
        <dbReference type="EMBL" id="GIL53332.1"/>
    </source>
</evidence>
<evidence type="ECO:0000259" key="5">
    <source>
        <dbReference type="Pfam" id="PF04073"/>
    </source>
</evidence>
<sequence>MKRISALGSAGPPDWVALVETADPGPFLQSVQVQLQSPQSHFKSVQQSLSSIFFKKVDPSRSLDFLLCCLEVLVLGADAAHPIPASSTRSVPSSGTSPGLAPENAGAEIATTALDMEVVAGTTAMAVQVPGNVAPVLISTAADAVSSLIQGNTAEVLHGGDGQQLQGQQARPAKDAGGLSGTISHLLLELLQQQQQQNKDSKRQQGQQHNGGHMAVDSVWQQQQNLAALLPIHHTRVLRLFTACCSQPRHARIALKVAQVFGVSCGDVTDPQALATAVSELLSDRVTITPGLGLVIHFQSLLVDLVDRPALFARLVAEGKEGAAEKWAAGLSRGDQVVFVETCIAADRLKAAARATRMFGLKAEFPDIEARYRRAALFKLASKRVWEVAATFAGSDGAMQMELLQQMVEAGEAVLADEYRKRFGLPPGALNLDPVQLAAQEAARAERYLPLELPPDAVLFVDGPAGLRAAAAALAGARLLGIDVEWRASQGPTDLEVEVEVEEEVVVAADEAVEEEAAREREEQEDGEEDGEGELWRRRRRNGAARRGGGAKAGGGPTRAALLQVATHEVAVLFDLPALCGDSTGTAAAGAAPGGLPAAALAPPVPDLDIDSVLSPLFGQGGALVLGFGLAGDLAKLASSYPHVVAFQQVGATLDLYDMWKAYVTAQAQATRPKNAPPVSLSARAFQAGLSTLAATLLGKPLDKAMQVSDWEARPLSPRQLTYAAQDAHVLLRLWDAFHDRLPEGLAERVAAEKTQTFVAGTAGVVPTRRAAAQGIMAAPAASSELPNGSPPGDGDLDDDSGGGGGGGGGITSYSSINGGGGGVDVGEGGSTPERIALGTGAEGCRTDPCACTTWDDSSKSAAVAAAGATLRDAVAGAVLSAAAASVLAVAEEETMLAAEAAISNSSSSSSAPTAVHQYKTQIKALTKSYGTSIRTTPSAATPSGTLISSTLISGDDAVSGGRLKTALPPSVAAALNRYGLHAAVRWISLGDGGVSPFPGRVTEGDGAAAPGTGLTHSHSPVGVGPAAPTATAAAVVAAATATAVDAANTLAVPLCRVAKSVAVLAGGKPWLAVVRGDRRLDWHKVAAAVGVGRRALRVATPGECVSVYGFAPGTLPPFGHPSPLPVLVDAGLGIITEISRGKTQDSNELPPPQRGRATEDSRVLAAEAAVPASLYCGSGVAEAVVEVSYQQLLTLSAGRAMDIADDGLAAEAVAAATAAVAGSATVPAAAMVAPSGLGAVPPMPGAMTMNAVAAVTADGGGGGGGTSVSAVAETVIGGGGAPTRFLLDSMLGRLCRWLRCLGLDAEYVGRTSAGKAELARLTAQAAREGRIFLTRDQRLAERRDVAAPYVLHSDDAAAQLDELVRHFNIRFDEALVMSRCNACNAAAFQLISPREAARELVPPRVFQLVEEFWRCGCCGKVFWMGPKSASAIALVGGMLARSRRQDEPSLLSFFNDGYDMASTSHISQAANPAMASRLGASAKVETVAAAATATAVEAGMAGGTEGLDGDGDGTDAGAGVREGPGEKRARAGTNPVAIAVVAAAAAAATAVAAVAAMAAPRWAAAAATAAAATAVAAAAATEATAPSGGRSGDAVTAGAESRTIQEGTTAAEVVVNGAARGEL</sequence>
<proteinExistence type="predicted"/>
<dbReference type="EMBL" id="BNCO01000014">
    <property type="protein sequence ID" value="GIL53332.1"/>
    <property type="molecule type" value="Genomic_DNA"/>
</dbReference>
<accession>A0A8J4B7Q3</accession>
<dbReference type="Pfam" id="PF04073">
    <property type="entry name" value="tRNA_edit"/>
    <property type="match status" value="1"/>
</dbReference>
<evidence type="ECO:0000313" key="7">
    <source>
        <dbReference type="Proteomes" id="UP000747399"/>
    </source>
</evidence>
<dbReference type="InterPro" id="IPR002562">
    <property type="entry name" value="3'-5'_exonuclease_dom"/>
</dbReference>
<protein>
    <recommendedName>
        <fullName evidence="8">3'-5' exonuclease domain-containing protein</fullName>
    </recommendedName>
</protein>
<dbReference type="Proteomes" id="UP000747399">
    <property type="component" value="Unassembled WGS sequence"/>
</dbReference>
<keyword evidence="2" id="KW-0472">Membrane</keyword>
<dbReference type="Gene3D" id="3.90.960.10">
    <property type="entry name" value="YbaK/aminoacyl-tRNA synthetase-associated domain"/>
    <property type="match status" value="1"/>
</dbReference>
<feature type="region of interest" description="Disordered" evidence="1">
    <location>
        <begin position="513"/>
        <end position="557"/>
    </location>
</feature>
<dbReference type="PANTHER" id="PTHR47765:SF2">
    <property type="entry name" value="EXONUCLEASE MUT-7 HOMOLOG"/>
    <property type="match status" value="1"/>
</dbReference>
<evidence type="ECO:0000259" key="3">
    <source>
        <dbReference type="Pfam" id="PF01612"/>
    </source>
</evidence>
<dbReference type="SUPFAM" id="SSF55826">
    <property type="entry name" value="YbaK/ProRS associated domain"/>
    <property type="match status" value="1"/>
</dbReference>
<organism evidence="6 7">
    <name type="scientific">Volvox africanus</name>
    <dbReference type="NCBI Taxonomy" id="51714"/>
    <lineage>
        <taxon>Eukaryota</taxon>
        <taxon>Viridiplantae</taxon>
        <taxon>Chlorophyta</taxon>
        <taxon>core chlorophytes</taxon>
        <taxon>Chlorophyceae</taxon>
        <taxon>CS clade</taxon>
        <taxon>Chlamydomonadales</taxon>
        <taxon>Volvocaceae</taxon>
        <taxon>Volvox</taxon>
    </lineage>
</organism>